<dbReference type="Proteomes" id="UP001299265">
    <property type="component" value="Unassembled WGS sequence"/>
</dbReference>
<protein>
    <submittedName>
        <fullName evidence="5">HIT family protein</fullName>
    </submittedName>
</protein>
<evidence type="ECO:0000259" key="4">
    <source>
        <dbReference type="PROSITE" id="PS51084"/>
    </source>
</evidence>
<dbReference type="PRINTS" id="PR00332">
    <property type="entry name" value="HISTRIAD"/>
</dbReference>
<organism evidence="5 6">
    <name type="scientific">Lientehia hominis</name>
    <dbReference type="NCBI Taxonomy" id="2897778"/>
    <lineage>
        <taxon>Bacteria</taxon>
        <taxon>Bacillati</taxon>
        <taxon>Bacillota</taxon>
        <taxon>Clostridia</taxon>
        <taxon>Lachnospirales</taxon>
        <taxon>Lachnospiraceae</taxon>
        <taxon>Lientehia</taxon>
    </lineage>
</organism>
<reference evidence="5 6" key="1">
    <citation type="submission" date="2021-11" db="EMBL/GenBank/DDBJ databases">
        <title>Lacrimispora sp. nov. NSJ-141 isolated from human feces.</title>
        <authorList>
            <person name="Abdugheni R."/>
        </authorList>
    </citation>
    <scope>NUCLEOTIDE SEQUENCE [LARGE SCALE GENOMIC DNA]</scope>
    <source>
        <strain evidence="5 6">NSJ-141</strain>
    </source>
</reference>
<accession>A0AAP2RLR6</accession>
<dbReference type="AlphaFoldDB" id="A0AAP2RLR6"/>
<dbReference type="InterPro" id="IPR011146">
    <property type="entry name" value="HIT-like"/>
</dbReference>
<evidence type="ECO:0000256" key="3">
    <source>
        <dbReference type="PROSITE-ProRule" id="PRU00464"/>
    </source>
</evidence>
<evidence type="ECO:0000313" key="6">
    <source>
        <dbReference type="Proteomes" id="UP001299265"/>
    </source>
</evidence>
<feature type="active site" description="Tele-AMP-histidine intermediate" evidence="1">
    <location>
        <position position="101"/>
    </location>
</feature>
<evidence type="ECO:0000256" key="1">
    <source>
        <dbReference type="PIRSR" id="PIRSR601310-1"/>
    </source>
</evidence>
<dbReference type="GO" id="GO:0009117">
    <property type="term" value="P:nucleotide metabolic process"/>
    <property type="evidence" value="ECO:0007669"/>
    <property type="project" value="TreeGrafter"/>
</dbReference>
<dbReference type="CDD" id="cd01277">
    <property type="entry name" value="HINT_subgroup"/>
    <property type="match status" value="1"/>
</dbReference>
<dbReference type="InterPro" id="IPR039384">
    <property type="entry name" value="HINT"/>
</dbReference>
<dbReference type="InterPro" id="IPR019808">
    <property type="entry name" value="Histidine_triad_CS"/>
</dbReference>
<name>A0AAP2RLR6_9FIRM</name>
<dbReference type="PROSITE" id="PS00892">
    <property type="entry name" value="HIT_1"/>
    <property type="match status" value="1"/>
</dbReference>
<gene>
    <name evidence="5" type="ORF">LQE92_12795</name>
</gene>
<dbReference type="EMBL" id="JAJNOR010000009">
    <property type="protein sequence ID" value="MCD2493493.1"/>
    <property type="molecule type" value="Genomic_DNA"/>
</dbReference>
<evidence type="ECO:0000313" key="5">
    <source>
        <dbReference type="EMBL" id="MCD2493493.1"/>
    </source>
</evidence>
<dbReference type="GO" id="GO:0003824">
    <property type="term" value="F:catalytic activity"/>
    <property type="evidence" value="ECO:0007669"/>
    <property type="project" value="InterPro"/>
</dbReference>
<dbReference type="InterPro" id="IPR036265">
    <property type="entry name" value="HIT-like_sf"/>
</dbReference>
<dbReference type="PANTHER" id="PTHR46648">
    <property type="entry name" value="HIT FAMILY PROTEIN 1"/>
    <property type="match status" value="1"/>
</dbReference>
<dbReference type="RefSeq" id="WP_231063345.1">
    <property type="nucleotide sequence ID" value="NZ_JAJNOR010000009.1"/>
</dbReference>
<evidence type="ECO:0000256" key="2">
    <source>
        <dbReference type="PIRSR" id="PIRSR601310-3"/>
    </source>
</evidence>
<keyword evidence="6" id="KW-1185">Reference proteome</keyword>
<proteinExistence type="predicted"/>
<comment type="caution">
    <text evidence="5">The sequence shown here is derived from an EMBL/GenBank/DDBJ whole genome shotgun (WGS) entry which is preliminary data.</text>
</comment>
<dbReference type="Pfam" id="PF01230">
    <property type="entry name" value="HIT"/>
    <property type="match status" value="1"/>
</dbReference>
<sequence>MKDENCVFCKIANGEIPAATLYEDNLFRVILDLGPASKGHALILPKNHFGDVCALDQETSSKVMALAAKIGTAMKKSLNCAGFNLVQNNGQAAGQTVFHFHLHIIPRYEGGPRMVSWEPQSPSQEELAQLAECIKKEL</sequence>
<dbReference type="PANTHER" id="PTHR46648:SF1">
    <property type="entry name" value="ADENOSINE 5'-MONOPHOSPHORAMIDASE HNT1"/>
    <property type="match status" value="1"/>
</dbReference>
<dbReference type="Gene3D" id="3.30.428.10">
    <property type="entry name" value="HIT-like"/>
    <property type="match status" value="1"/>
</dbReference>
<feature type="domain" description="HIT" evidence="4">
    <location>
        <begin position="7"/>
        <end position="114"/>
    </location>
</feature>
<dbReference type="PROSITE" id="PS51084">
    <property type="entry name" value="HIT_2"/>
    <property type="match status" value="1"/>
</dbReference>
<dbReference type="InterPro" id="IPR001310">
    <property type="entry name" value="Histidine_triad_HIT"/>
</dbReference>
<dbReference type="SUPFAM" id="SSF54197">
    <property type="entry name" value="HIT-like"/>
    <property type="match status" value="1"/>
</dbReference>
<feature type="short sequence motif" description="Histidine triad motif" evidence="2 3">
    <location>
        <begin position="99"/>
        <end position="103"/>
    </location>
</feature>